<dbReference type="OrthoDB" id="6400719at2"/>
<dbReference type="RefSeq" id="WP_013766620.1">
    <property type="nucleotide sequence ID" value="NC_015510.1"/>
</dbReference>
<keyword evidence="1" id="KW-0472">Membrane</keyword>
<feature type="transmembrane region" description="Helical" evidence="1">
    <location>
        <begin position="12"/>
        <end position="35"/>
    </location>
</feature>
<evidence type="ECO:0000313" key="3">
    <source>
        <dbReference type="Proteomes" id="UP000008461"/>
    </source>
</evidence>
<accession>F4L5X2</accession>
<protein>
    <recommendedName>
        <fullName evidence="4">DUF4870 domain-containing protein</fullName>
    </recommendedName>
</protein>
<dbReference type="Proteomes" id="UP000008461">
    <property type="component" value="Chromosome"/>
</dbReference>
<dbReference type="KEGG" id="hhy:Halhy_4237"/>
<reference key="2">
    <citation type="submission" date="2011-04" db="EMBL/GenBank/DDBJ databases">
        <title>Complete sequence of chromosome of Haliscomenobacter hydrossis DSM 1100.</title>
        <authorList>
            <consortium name="US DOE Joint Genome Institute (JGI-PGF)"/>
            <person name="Lucas S."/>
            <person name="Han J."/>
            <person name="Lapidus A."/>
            <person name="Bruce D."/>
            <person name="Goodwin L."/>
            <person name="Pitluck S."/>
            <person name="Peters L."/>
            <person name="Kyrpides N."/>
            <person name="Mavromatis K."/>
            <person name="Ivanova N."/>
            <person name="Ovchinnikova G."/>
            <person name="Pagani I."/>
            <person name="Daligault H."/>
            <person name="Detter J.C."/>
            <person name="Han C."/>
            <person name="Land M."/>
            <person name="Hauser L."/>
            <person name="Markowitz V."/>
            <person name="Cheng J.-F."/>
            <person name="Hugenholtz P."/>
            <person name="Woyke T."/>
            <person name="Wu D."/>
            <person name="Verbarg S."/>
            <person name="Frueling A."/>
            <person name="Brambilla E."/>
            <person name="Klenk H.-P."/>
            <person name="Eisen J.A."/>
        </authorList>
    </citation>
    <scope>NUCLEOTIDE SEQUENCE</scope>
    <source>
        <strain>DSM 1100</strain>
    </source>
</reference>
<evidence type="ECO:0008006" key="4">
    <source>
        <dbReference type="Google" id="ProtNLM"/>
    </source>
</evidence>
<sequence length="126" mass="14451">MEHRSHSISTLAGLAGVLAYLTPIGWVLAFIIHLLRKEEYTAFHLRQAGGIYGTLAVLFFLSRIPFLGWLMWLFGLILCFFLWVVGFMGAVQSKRTIIPYLGPYFQRWFNISRLIALFPGRRAAED</sequence>
<name>F4L5X2_HALH1</name>
<evidence type="ECO:0000256" key="1">
    <source>
        <dbReference type="SAM" id="Phobius"/>
    </source>
</evidence>
<keyword evidence="1" id="KW-0812">Transmembrane</keyword>
<keyword evidence="3" id="KW-1185">Reference proteome</keyword>
<dbReference type="STRING" id="760192.Halhy_4237"/>
<keyword evidence="1" id="KW-1133">Transmembrane helix</keyword>
<evidence type="ECO:0000313" key="2">
    <source>
        <dbReference type="EMBL" id="AEE52082.1"/>
    </source>
</evidence>
<proteinExistence type="predicted"/>
<organism evidence="2 3">
    <name type="scientific">Haliscomenobacter hydrossis (strain ATCC 27775 / DSM 1100 / LMG 10767 / O)</name>
    <dbReference type="NCBI Taxonomy" id="760192"/>
    <lineage>
        <taxon>Bacteria</taxon>
        <taxon>Pseudomonadati</taxon>
        <taxon>Bacteroidota</taxon>
        <taxon>Saprospiria</taxon>
        <taxon>Saprospirales</taxon>
        <taxon>Haliscomenobacteraceae</taxon>
        <taxon>Haliscomenobacter</taxon>
    </lineage>
</organism>
<dbReference type="HOGENOM" id="CLU_095018_2_0_10"/>
<feature type="transmembrane region" description="Helical" evidence="1">
    <location>
        <begin position="70"/>
        <end position="91"/>
    </location>
</feature>
<dbReference type="AlphaFoldDB" id="F4L5X2"/>
<reference evidence="2 3" key="1">
    <citation type="journal article" date="2011" name="Stand. Genomic Sci.">
        <title>Complete genome sequence of Haliscomenobacter hydrossis type strain (O).</title>
        <authorList>
            <consortium name="US DOE Joint Genome Institute (JGI-PGF)"/>
            <person name="Daligault H."/>
            <person name="Lapidus A."/>
            <person name="Zeytun A."/>
            <person name="Nolan M."/>
            <person name="Lucas S."/>
            <person name="Del Rio T.G."/>
            <person name="Tice H."/>
            <person name="Cheng J.F."/>
            <person name="Tapia R."/>
            <person name="Han C."/>
            <person name="Goodwin L."/>
            <person name="Pitluck S."/>
            <person name="Liolios K."/>
            <person name="Pagani I."/>
            <person name="Ivanova N."/>
            <person name="Huntemann M."/>
            <person name="Mavromatis K."/>
            <person name="Mikhailova N."/>
            <person name="Pati A."/>
            <person name="Chen A."/>
            <person name="Palaniappan K."/>
            <person name="Land M."/>
            <person name="Hauser L."/>
            <person name="Brambilla E.M."/>
            <person name="Rohde M."/>
            <person name="Verbarg S."/>
            <person name="Goker M."/>
            <person name="Bristow J."/>
            <person name="Eisen J.A."/>
            <person name="Markowitz V."/>
            <person name="Hugenholtz P."/>
            <person name="Kyrpides N.C."/>
            <person name="Klenk H.P."/>
            <person name="Woyke T."/>
        </authorList>
    </citation>
    <scope>NUCLEOTIDE SEQUENCE [LARGE SCALE GENOMIC DNA]</scope>
    <source>
        <strain evidence="3">ATCC 27775 / DSM 1100 / LMG 10767 / O</strain>
    </source>
</reference>
<gene>
    <name evidence="2" type="ordered locus">Halhy_4237</name>
</gene>
<dbReference type="eggNOG" id="COG4818">
    <property type="taxonomic scope" value="Bacteria"/>
</dbReference>
<feature type="transmembrane region" description="Helical" evidence="1">
    <location>
        <begin position="47"/>
        <end position="64"/>
    </location>
</feature>
<dbReference type="EMBL" id="CP002691">
    <property type="protein sequence ID" value="AEE52082.1"/>
    <property type="molecule type" value="Genomic_DNA"/>
</dbReference>